<organism evidence="1 2">
    <name type="scientific">Bailinhaonella thermotolerans</name>
    <dbReference type="NCBI Taxonomy" id="1070861"/>
    <lineage>
        <taxon>Bacteria</taxon>
        <taxon>Bacillati</taxon>
        <taxon>Actinomycetota</taxon>
        <taxon>Actinomycetes</taxon>
        <taxon>Streptosporangiales</taxon>
        <taxon>Streptosporangiaceae</taxon>
        <taxon>Bailinhaonella</taxon>
    </lineage>
</organism>
<proteinExistence type="predicted"/>
<dbReference type="OrthoDB" id="3227561at2"/>
<dbReference type="Proteomes" id="UP000265768">
    <property type="component" value="Unassembled WGS sequence"/>
</dbReference>
<evidence type="ECO:0000313" key="2">
    <source>
        <dbReference type="Proteomes" id="UP000265768"/>
    </source>
</evidence>
<dbReference type="EMBL" id="QZEY01000001">
    <property type="protein sequence ID" value="RJL35569.1"/>
    <property type="molecule type" value="Genomic_DNA"/>
</dbReference>
<dbReference type="RefSeq" id="WP_119924542.1">
    <property type="nucleotide sequence ID" value="NZ_QZEY01000001.1"/>
</dbReference>
<dbReference type="AlphaFoldDB" id="A0A3A4B9K5"/>
<gene>
    <name evidence="1" type="ORF">D5H75_01885</name>
</gene>
<name>A0A3A4B9K5_9ACTN</name>
<keyword evidence="2" id="KW-1185">Reference proteome</keyword>
<reference evidence="1 2" key="1">
    <citation type="submission" date="2018-09" db="EMBL/GenBank/DDBJ databases">
        <title>YIM 75507 draft genome.</title>
        <authorList>
            <person name="Tang S."/>
            <person name="Feng Y."/>
        </authorList>
    </citation>
    <scope>NUCLEOTIDE SEQUENCE [LARGE SCALE GENOMIC DNA]</scope>
    <source>
        <strain evidence="1 2">YIM 75507</strain>
    </source>
</reference>
<comment type="caution">
    <text evidence="1">The sequence shown here is derived from an EMBL/GenBank/DDBJ whole genome shotgun (WGS) entry which is preliminary data.</text>
</comment>
<evidence type="ECO:0000313" key="1">
    <source>
        <dbReference type="EMBL" id="RJL35569.1"/>
    </source>
</evidence>
<protein>
    <submittedName>
        <fullName evidence="1">Uncharacterized protein</fullName>
    </submittedName>
</protein>
<accession>A0A3A4B9K5</accession>
<sequence length="114" mass="12748">MSEWGDRVEGRPSPWSSGVLVTPDGRIWRARRGDADLRVADRLIRRPDVPFVVGWSGGFEPAFVSAEERAGLWRDLRRSFAGPGSRGIPGTPSYRATWFACEDGGELIYLEEHC</sequence>